<dbReference type="GO" id="GO:0000902">
    <property type="term" value="P:cell morphogenesis"/>
    <property type="evidence" value="ECO:0007669"/>
    <property type="project" value="InterPro"/>
</dbReference>
<reference evidence="9 10" key="1">
    <citation type="submission" date="2018-06" db="EMBL/GenBank/DDBJ databases">
        <authorList>
            <consortium name="Pathogen Informatics"/>
            <person name="Doyle S."/>
        </authorList>
    </citation>
    <scope>NUCLEOTIDE SEQUENCE [LARGE SCALE GENOMIC DNA]</scope>
    <source>
        <strain evidence="9 10">NCTC12877</strain>
    </source>
</reference>
<organism evidence="9 10">
    <name type="scientific">Moraxella caprae</name>
    <dbReference type="NCBI Taxonomy" id="90240"/>
    <lineage>
        <taxon>Bacteria</taxon>
        <taxon>Pseudomonadati</taxon>
        <taxon>Pseudomonadota</taxon>
        <taxon>Gammaproteobacteria</taxon>
        <taxon>Moraxellales</taxon>
        <taxon>Moraxellaceae</taxon>
        <taxon>Moraxella</taxon>
    </lineage>
</organism>
<evidence type="ECO:0000256" key="3">
    <source>
        <dbReference type="ARBA" id="ARBA00023210"/>
    </source>
</evidence>
<feature type="compositionally biased region" description="Polar residues" evidence="7">
    <location>
        <begin position="160"/>
        <end position="178"/>
    </location>
</feature>
<keyword evidence="10" id="KW-1185">Reference proteome</keyword>
<dbReference type="EMBL" id="UGQB01000004">
    <property type="protein sequence ID" value="STZ07315.1"/>
    <property type="molecule type" value="Genomic_DNA"/>
</dbReference>
<feature type="compositionally biased region" description="Low complexity" evidence="7">
    <location>
        <begin position="141"/>
        <end position="153"/>
    </location>
</feature>
<dbReference type="AlphaFoldDB" id="A0A378QWK9"/>
<name>A0A378QWK9_9GAMM</name>
<dbReference type="InterPro" id="IPR005526">
    <property type="entry name" value="Septum_form_inhib_MinC_C"/>
</dbReference>
<dbReference type="InterPro" id="IPR013033">
    <property type="entry name" value="MinC"/>
</dbReference>
<keyword evidence="2 6" id="KW-0132">Cell division</keyword>
<sequence length="279" mass="29673">MKPITLFGKMLSFSRLKLHTDDLTAIQDELSVLLKDNTSVPVVLDSECKLDLSALIEMLWQMGVQPIGVVDGVLSEQANALRLATFPADGKRMERIKPTDSRPASIKADDTNANNAQSPETQSSEATPSGQAGESANQPVAQKEATATQTQTAPLGLDTADNTSKQEQGVTSSVHSQMLRSGQSLQHLGGDLIVIGGVNKGAEAITDNSLHIYGHGQGRLVAGATGDKHARIFCQKFNPTLVSVAGTYCLSDAIPPEMIDKAVQVSYDEDKGLIFTLMA</sequence>
<comment type="subunit">
    <text evidence="6">Interacts with MinD and FtsZ.</text>
</comment>
<dbReference type="SUPFAM" id="SSF63848">
    <property type="entry name" value="Cell-division inhibitor MinC, C-terminal domain"/>
    <property type="match status" value="1"/>
</dbReference>
<feature type="region of interest" description="Disordered" evidence="7">
    <location>
        <begin position="92"/>
        <end position="178"/>
    </location>
</feature>
<dbReference type="RefSeq" id="WP_036388535.1">
    <property type="nucleotide sequence ID" value="NZ_UGQB01000004.1"/>
</dbReference>
<dbReference type="Gene3D" id="2.160.20.70">
    <property type="match status" value="1"/>
</dbReference>
<proteinExistence type="inferred from homology"/>
<dbReference type="GO" id="GO:0000917">
    <property type="term" value="P:division septum assembly"/>
    <property type="evidence" value="ECO:0007669"/>
    <property type="project" value="UniProtKB-KW"/>
</dbReference>
<keyword evidence="4 6" id="KW-0131">Cell cycle</keyword>
<dbReference type="HAMAP" id="MF_00267">
    <property type="entry name" value="MinC"/>
    <property type="match status" value="1"/>
</dbReference>
<feature type="compositionally biased region" description="Polar residues" evidence="7">
    <location>
        <begin position="111"/>
        <end position="140"/>
    </location>
</feature>
<comment type="function">
    <text evidence="5 6">Cell division inhibitor that blocks the formation of polar Z ring septums. Rapidly oscillates between the poles of the cell to destabilize FtsZ filaments that have formed before they mature into polar Z rings. Prevents FtsZ polymerization.</text>
</comment>
<evidence type="ECO:0000313" key="9">
    <source>
        <dbReference type="EMBL" id="STZ07315.1"/>
    </source>
</evidence>
<keyword evidence="3 6" id="KW-0717">Septation</keyword>
<dbReference type="OrthoDB" id="9794530at2"/>
<comment type="similarity">
    <text evidence="1 6">Belongs to the MinC family.</text>
</comment>
<feature type="domain" description="Septum formation inhibitor MinC C-terminal" evidence="8">
    <location>
        <begin position="175"/>
        <end position="271"/>
    </location>
</feature>
<protein>
    <recommendedName>
        <fullName evidence="6">Probable septum site-determining protein MinC</fullName>
    </recommendedName>
</protein>
<gene>
    <name evidence="6 9" type="primary">minC</name>
    <name evidence="9" type="ORF">NCTC12877_00278</name>
</gene>
<dbReference type="PANTHER" id="PTHR34108">
    <property type="entry name" value="SEPTUM SITE-DETERMINING PROTEIN MINC"/>
    <property type="match status" value="1"/>
</dbReference>
<evidence type="ECO:0000256" key="4">
    <source>
        <dbReference type="ARBA" id="ARBA00023306"/>
    </source>
</evidence>
<dbReference type="Proteomes" id="UP000254065">
    <property type="component" value="Unassembled WGS sequence"/>
</dbReference>
<dbReference type="NCBIfam" id="TIGR01222">
    <property type="entry name" value="minC"/>
    <property type="match status" value="1"/>
</dbReference>
<evidence type="ECO:0000256" key="7">
    <source>
        <dbReference type="SAM" id="MobiDB-lite"/>
    </source>
</evidence>
<evidence type="ECO:0000256" key="6">
    <source>
        <dbReference type="HAMAP-Rule" id="MF_00267"/>
    </source>
</evidence>
<evidence type="ECO:0000259" key="8">
    <source>
        <dbReference type="Pfam" id="PF03775"/>
    </source>
</evidence>
<dbReference type="STRING" id="1122244.GCA_000426885_00231"/>
<dbReference type="PANTHER" id="PTHR34108:SF1">
    <property type="entry name" value="SEPTUM SITE-DETERMINING PROTEIN MINC"/>
    <property type="match status" value="1"/>
</dbReference>
<dbReference type="Gene3D" id="3.30.70.260">
    <property type="match status" value="1"/>
</dbReference>
<dbReference type="GO" id="GO:1901891">
    <property type="term" value="P:regulation of cell septum assembly"/>
    <property type="evidence" value="ECO:0007669"/>
    <property type="project" value="InterPro"/>
</dbReference>
<dbReference type="InterPro" id="IPR036145">
    <property type="entry name" value="MinC_C_sf"/>
</dbReference>
<dbReference type="InterPro" id="IPR016098">
    <property type="entry name" value="CAP/MinC_C"/>
</dbReference>
<dbReference type="Pfam" id="PF03775">
    <property type="entry name" value="MinC_C"/>
    <property type="match status" value="1"/>
</dbReference>
<evidence type="ECO:0000313" key="10">
    <source>
        <dbReference type="Proteomes" id="UP000254065"/>
    </source>
</evidence>
<evidence type="ECO:0000256" key="1">
    <source>
        <dbReference type="ARBA" id="ARBA00006291"/>
    </source>
</evidence>
<evidence type="ECO:0000256" key="5">
    <source>
        <dbReference type="ARBA" id="ARBA00025606"/>
    </source>
</evidence>
<evidence type="ECO:0000256" key="2">
    <source>
        <dbReference type="ARBA" id="ARBA00022618"/>
    </source>
</evidence>
<accession>A0A378QWK9</accession>